<evidence type="ECO:0000313" key="2">
    <source>
        <dbReference type="EMBL" id="NYG99421.1"/>
    </source>
</evidence>
<reference evidence="2 3" key="1">
    <citation type="submission" date="2020-07" db="EMBL/GenBank/DDBJ databases">
        <title>Sequencing the genomes of 1000 actinobacteria strains.</title>
        <authorList>
            <person name="Klenk H.-P."/>
        </authorList>
    </citation>
    <scope>NUCLEOTIDE SEQUENCE [LARGE SCALE GENOMIC DNA]</scope>
    <source>
        <strain evidence="2 3">DSM 23141</strain>
    </source>
</reference>
<protein>
    <recommendedName>
        <fullName evidence="4">Lipoprotein</fullName>
    </recommendedName>
</protein>
<dbReference type="RefSeq" id="WP_179567613.1">
    <property type="nucleotide sequence ID" value="NZ_JACBZY010000001.1"/>
</dbReference>
<keyword evidence="3" id="KW-1185">Reference proteome</keyword>
<comment type="caution">
    <text evidence="2">The sequence shown here is derived from an EMBL/GenBank/DDBJ whole genome shotgun (WGS) entry which is preliminary data.</text>
</comment>
<accession>A0A852YE49</accession>
<sequence length="181" mass="18904">MPRRRAPLLIALATAAALAVSLTGCVGGGGDAPSPKPTASKSALFSSDEEALKAAEKAYQAYLDVANELGQGGWKDTSKLADVAAGQVLESELDGALEFAAKGYVQSGASTMDSMRIQSSGSEVAAYVCRDVSTTDVIGPDGVSIVRADRLTRLPLQVVFEETRDGLRLTESKTWSGKDFC</sequence>
<dbReference type="AlphaFoldDB" id="A0A852YE49"/>
<gene>
    <name evidence="2" type="ORF">BJ979_002047</name>
</gene>
<feature type="chain" id="PRO_5038689583" description="Lipoprotein" evidence="1">
    <location>
        <begin position="20"/>
        <end position="181"/>
    </location>
</feature>
<keyword evidence="1" id="KW-0732">Signal</keyword>
<dbReference type="Proteomes" id="UP000553888">
    <property type="component" value="Unassembled WGS sequence"/>
</dbReference>
<organism evidence="2 3">
    <name type="scientific">Schumannella luteola</name>
    <dbReference type="NCBI Taxonomy" id="472059"/>
    <lineage>
        <taxon>Bacteria</taxon>
        <taxon>Bacillati</taxon>
        <taxon>Actinomycetota</taxon>
        <taxon>Actinomycetes</taxon>
        <taxon>Micrococcales</taxon>
        <taxon>Microbacteriaceae</taxon>
        <taxon>Schumannella</taxon>
    </lineage>
</organism>
<name>A0A852YE49_9MICO</name>
<dbReference type="EMBL" id="JACBZY010000001">
    <property type="protein sequence ID" value="NYG99421.1"/>
    <property type="molecule type" value="Genomic_DNA"/>
</dbReference>
<evidence type="ECO:0008006" key="4">
    <source>
        <dbReference type="Google" id="ProtNLM"/>
    </source>
</evidence>
<proteinExistence type="predicted"/>
<evidence type="ECO:0000313" key="3">
    <source>
        <dbReference type="Proteomes" id="UP000553888"/>
    </source>
</evidence>
<feature type="signal peptide" evidence="1">
    <location>
        <begin position="1"/>
        <end position="19"/>
    </location>
</feature>
<dbReference type="PROSITE" id="PS51257">
    <property type="entry name" value="PROKAR_LIPOPROTEIN"/>
    <property type="match status" value="1"/>
</dbReference>
<evidence type="ECO:0000256" key="1">
    <source>
        <dbReference type="SAM" id="SignalP"/>
    </source>
</evidence>